<sequence>MVRSGVLYASSVWEKMAVSAAAKGSTLCVLSPWSFDWLLWSDPHCSLLASLPFFPLFLFYSILQSVILFMVNSASEINPLVQSFTLQSSSQSKYSGLPTLYSKVSVIYEQEFGFIISFGFPE</sequence>
<accession>A0ABU7A7X2</accession>
<dbReference type="EMBL" id="JAHUTI010004753">
    <property type="protein sequence ID" value="MED6234087.1"/>
    <property type="molecule type" value="Genomic_DNA"/>
</dbReference>
<keyword evidence="1" id="KW-0472">Membrane</keyword>
<name>A0ABU7A7X2_9TELE</name>
<keyword evidence="1" id="KW-1133">Transmembrane helix</keyword>
<keyword evidence="1" id="KW-0812">Transmembrane</keyword>
<evidence type="ECO:0000313" key="3">
    <source>
        <dbReference type="Proteomes" id="UP001345963"/>
    </source>
</evidence>
<evidence type="ECO:0000256" key="1">
    <source>
        <dbReference type="SAM" id="Phobius"/>
    </source>
</evidence>
<proteinExistence type="predicted"/>
<reference evidence="2 3" key="1">
    <citation type="submission" date="2021-07" db="EMBL/GenBank/DDBJ databases">
        <authorList>
            <person name="Palmer J.M."/>
        </authorList>
    </citation>
    <scope>NUCLEOTIDE SEQUENCE [LARGE SCALE GENOMIC DNA]</scope>
    <source>
        <strain evidence="2 3">AT_MEX2019</strain>
        <tissue evidence="2">Muscle</tissue>
    </source>
</reference>
<gene>
    <name evidence="2" type="ORF">ATANTOWER_021977</name>
</gene>
<keyword evidence="3" id="KW-1185">Reference proteome</keyword>
<feature type="transmembrane region" description="Helical" evidence="1">
    <location>
        <begin position="53"/>
        <end position="71"/>
    </location>
</feature>
<evidence type="ECO:0000313" key="2">
    <source>
        <dbReference type="EMBL" id="MED6234087.1"/>
    </source>
</evidence>
<organism evidence="2 3">
    <name type="scientific">Ataeniobius toweri</name>
    <dbReference type="NCBI Taxonomy" id="208326"/>
    <lineage>
        <taxon>Eukaryota</taxon>
        <taxon>Metazoa</taxon>
        <taxon>Chordata</taxon>
        <taxon>Craniata</taxon>
        <taxon>Vertebrata</taxon>
        <taxon>Euteleostomi</taxon>
        <taxon>Actinopterygii</taxon>
        <taxon>Neopterygii</taxon>
        <taxon>Teleostei</taxon>
        <taxon>Neoteleostei</taxon>
        <taxon>Acanthomorphata</taxon>
        <taxon>Ovalentaria</taxon>
        <taxon>Atherinomorphae</taxon>
        <taxon>Cyprinodontiformes</taxon>
        <taxon>Goodeidae</taxon>
        <taxon>Ataeniobius</taxon>
    </lineage>
</organism>
<protein>
    <submittedName>
        <fullName evidence="2">Uncharacterized protein</fullName>
    </submittedName>
</protein>
<dbReference type="Proteomes" id="UP001345963">
    <property type="component" value="Unassembled WGS sequence"/>
</dbReference>
<comment type="caution">
    <text evidence="2">The sequence shown here is derived from an EMBL/GenBank/DDBJ whole genome shotgun (WGS) entry which is preliminary data.</text>
</comment>